<proteinExistence type="predicted"/>
<name>U4R291_9FIRM</name>
<dbReference type="STRING" id="1330534.L323_08965"/>
<evidence type="ECO:0000313" key="3">
    <source>
        <dbReference type="Proteomes" id="UP000016860"/>
    </source>
</evidence>
<dbReference type="EMBL" id="ATAY01000030">
    <property type="protein sequence ID" value="EPR12207.1"/>
    <property type="molecule type" value="Genomic_DNA"/>
</dbReference>
<keyword evidence="1" id="KW-0472">Membrane</keyword>
<comment type="caution">
    <text evidence="2">The sequence shown here is derived from an EMBL/GenBank/DDBJ whole genome shotgun (WGS) entry which is preliminary data.</text>
</comment>
<evidence type="ECO:0000313" key="2">
    <source>
        <dbReference type="EMBL" id="EPR12207.1"/>
    </source>
</evidence>
<gene>
    <name evidence="2" type="ORF">L323_08965</name>
</gene>
<sequence>MNNIKRHLIMVICYVVAAIGIVIVLANFMK</sequence>
<dbReference type="Proteomes" id="UP000016860">
    <property type="component" value="Unassembled WGS sequence"/>
</dbReference>
<reference evidence="2 3" key="1">
    <citation type="journal article" date="2013" name="Genome Announc.">
        <title>Draft Genome Sequence of the Cellulolytic Bacterium Clostridium papyrosolvens C7 (ATCC 700395).</title>
        <authorList>
            <person name="Zepeda V."/>
            <person name="Dassa B."/>
            <person name="Borovok I."/>
            <person name="Lamed R."/>
            <person name="Bayer E.A."/>
            <person name="Cate J.H."/>
        </authorList>
    </citation>
    <scope>NUCLEOTIDE SEQUENCE [LARGE SCALE GENOMIC DNA]</scope>
    <source>
        <strain evidence="2 3">C7</strain>
    </source>
</reference>
<organism evidence="2 3">
    <name type="scientific">Ruminiclostridium papyrosolvens C7</name>
    <dbReference type="NCBI Taxonomy" id="1330534"/>
    <lineage>
        <taxon>Bacteria</taxon>
        <taxon>Bacillati</taxon>
        <taxon>Bacillota</taxon>
        <taxon>Clostridia</taxon>
        <taxon>Eubacteriales</taxon>
        <taxon>Oscillospiraceae</taxon>
        <taxon>Ruminiclostridium</taxon>
    </lineage>
</organism>
<protein>
    <submittedName>
        <fullName evidence="2">Uncharacterized protein</fullName>
    </submittedName>
</protein>
<dbReference type="AlphaFoldDB" id="U4R291"/>
<accession>U4R291</accession>
<feature type="transmembrane region" description="Helical" evidence="1">
    <location>
        <begin position="7"/>
        <end position="29"/>
    </location>
</feature>
<keyword evidence="1" id="KW-0812">Transmembrane</keyword>
<evidence type="ECO:0000256" key="1">
    <source>
        <dbReference type="SAM" id="Phobius"/>
    </source>
</evidence>
<keyword evidence="1" id="KW-1133">Transmembrane helix</keyword>